<dbReference type="EMBL" id="PDJI01000004">
    <property type="protein sequence ID" value="PFG39655.1"/>
    <property type="molecule type" value="Genomic_DNA"/>
</dbReference>
<evidence type="ECO:0000313" key="2">
    <source>
        <dbReference type="Proteomes" id="UP000222106"/>
    </source>
</evidence>
<evidence type="ECO:0000313" key="1">
    <source>
        <dbReference type="EMBL" id="PFG39655.1"/>
    </source>
</evidence>
<keyword evidence="2" id="KW-1185">Reference proteome</keyword>
<protein>
    <submittedName>
        <fullName evidence="1">Uncharacterized protein</fullName>
    </submittedName>
</protein>
<reference evidence="1 2" key="1">
    <citation type="submission" date="2017-10" db="EMBL/GenBank/DDBJ databases">
        <title>Sequencing the genomes of 1000 actinobacteria strains.</title>
        <authorList>
            <person name="Klenk H.-P."/>
        </authorList>
    </citation>
    <scope>NUCLEOTIDE SEQUENCE [LARGE SCALE GENOMIC DNA]</scope>
    <source>
        <strain evidence="1 2">DSM 21838</strain>
    </source>
</reference>
<accession>A0A2A9EN37</accession>
<dbReference type="AlphaFoldDB" id="A0A2A9EN37"/>
<gene>
    <name evidence="1" type="ORF">ATJ97_2166</name>
</gene>
<dbReference type="OrthoDB" id="3579809at2"/>
<name>A0A2A9EN37_9MICO</name>
<comment type="caution">
    <text evidence="1">The sequence shown here is derived from an EMBL/GenBank/DDBJ whole genome shotgun (WGS) entry which is preliminary data.</text>
</comment>
<dbReference type="Proteomes" id="UP000222106">
    <property type="component" value="Unassembled WGS sequence"/>
</dbReference>
<organism evidence="1 2">
    <name type="scientific">Georgenia soli</name>
    <dbReference type="NCBI Taxonomy" id="638953"/>
    <lineage>
        <taxon>Bacteria</taxon>
        <taxon>Bacillati</taxon>
        <taxon>Actinomycetota</taxon>
        <taxon>Actinomycetes</taxon>
        <taxon>Micrococcales</taxon>
        <taxon>Bogoriellaceae</taxon>
        <taxon>Georgenia</taxon>
    </lineage>
</organism>
<dbReference type="RefSeq" id="WP_098483718.1">
    <property type="nucleotide sequence ID" value="NZ_PDJI01000004.1"/>
</dbReference>
<sequence>MAEPAAPSLTDEAASHIREAVTTAVLTAHDGLPDALESDPAAHLLLVASAREAADQTAALLRSAVDGARSAGHSWEAIGQVLGVSRQAAQQRFAAPRPVEGAGGDAGSARASRRVITPVTAFTEMAALEEAGRHGWHVVSSGTLHHLVEKSPWQWEHRRTVWSTGARLRRMVDDGWEVAGDVSFPWTYFKRRTDRPAEPEE</sequence>
<proteinExistence type="predicted"/>